<dbReference type="HAMAP" id="MF_00306">
    <property type="entry name" value="SRP54"/>
    <property type="match status" value="1"/>
</dbReference>
<dbReference type="GO" id="GO:0003924">
    <property type="term" value="F:GTPase activity"/>
    <property type="evidence" value="ECO:0007669"/>
    <property type="project" value="UniProtKB-UniRule"/>
</dbReference>
<evidence type="ECO:0000256" key="8">
    <source>
        <dbReference type="ARBA" id="ARBA00023274"/>
    </source>
</evidence>
<dbReference type="Pfam" id="PF00448">
    <property type="entry name" value="SRP54"/>
    <property type="match status" value="1"/>
</dbReference>
<dbReference type="OrthoDB" id="52849at2157"/>
<evidence type="ECO:0000313" key="15">
    <source>
        <dbReference type="Proteomes" id="UP000005867"/>
    </source>
</evidence>
<dbReference type="EC" id="3.6.5.4" evidence="10"/>
<protein>
    <recommendedName>
        <fullName evidence="10">Signal recognition particle 54 kDa protein</fullName>
        <shortName evidence="10">SRP54</shortName>
        <ecNumber evidence="10">3.6.5.4</ecNumber>
    </recommendedName>
</protein>
<comment type="subcellular location">
    <subcellularLocation>
        <location evidence="10">Cytoplasm</location>
    </subcellularLocation>
    <text evidence="10">The SRP-RNC complex is targeted to the cytoplasmic membrane.</text>
</comment>
<organism evidence="14 15">
    <name type="scientific">Pyrobaculum ferrireducens</name>
    <dbReference type="NCBI Taxonomy" id="1104324"/>
    <lineage>
        <taxon>Archaea</taxon>
        <taxon>Thermoproteota</taxon>
        <taxon>Thermoprotei</taxon>
        <taxon>Thermoproteales</taxon>
        <taxon>Thermoproteaceae</taxon>
        <taxon>Pyrobaculum</taxon>
    </lineage>
</organism>
<evidence type="ECO:0000313" key="14">
    <source>
        <dbReference type="EMBL" id="AET32691.1"/>
    </source>
</evidence>
<keyword evidence="3 10" id="KW-0547">Nucleotide-binding</keyword>
<dbReference type="SMART" id="SM00382">
    <property type="entry name" value="AAA"/>
    <property type="match status" value="1"/>
</dbReference>
<dbReference type="STRING" id="1104324.P186_1262"/>
<keyword evidence="5 10" id="KW-0694">RNA-binding</keyword>
<dbReference type="SUPFAM" id="SSF47364">
    <property type="entry name" value="Domain of the SRP/SRP receptor G-proteins"/>
    <property type="match status" value="1"/>
</dbReference>
<sequence length="433" mass="48409">MKALSEIFSKLIEKIRGVEYIDEATLQELSREIQRTLLKADVPLDLVKSFTENAVKRIKEEKPPAGIPPREYLIYVLYDELVKLLGGEQTPEFKPVKRPYVVLLLGVEGSGKTTTAAKLAKYLAKRGYKVGLVETDTIRPAAFDQLRQLAERIGVPFYGERDEKDAVEIAKRGVQNFRNMDVVIVDTAGRHRNEEALLQEVKAIYDAVGPDEVMLVIDATVGKLAAAQAEAFMKYLPIHSVIITKMDSTARGGGALAAVAKTGARVKFIGVGEDVDEFEPFHPRKFVARVLGMGDLDALVEKIKAVFEEEEVLEEIESGKLDLLTFKKQIDSLLKLGPLSKVFQLLPGGIAAKISEEQIELSQKNLKKWRAILSSMTREELKNPDVLNASRIRRIALGAGVTPKDVKEMLTVYENLRKMSKTLKRQLRLRMPR</sequence>
<dbReference type="RefSeq" id="WP_014288519.1">
    <property type="nucleotide sequence ID" value="NC_016645.1"/>
</dbReference>
<dbReference type="GO" id="GO:0008312">
    <property type="term" value="F:7S RNA binding"/>
    <property type="evidence" value="ECO:0007669"/>
    <property type="project" value="UniProtKB-UniRule"/>
</dbReference>
<dbReference type="Pfam" id="PF02978">
    <property type="entry name" value="SRP_SPB"/>
    <property type="match status" value="1"/>
</dbReference>
<evidence type="ECO:0000256" key="1">
    <source>
        <dbReference type="ARBA" id="ARBA00005450"/>
    </source>
</evidence>
<accession>G7VDA6</accession>
<keyword evidence="6 10" id="KW-0342">GTP-binding</keyword>
<evidence type="ECO:0000256" key="3">
    <source>
        <dbReference type="ARBA" id="ARBA00022741"/>
    </source>
</evidence>
<dbReference type="EMBL" id="CP003098">
    <property type="protein sequence ID" value="AET32691.1"/>
    <property type="molecule type" value="Genomic_DNA"/>
</dbReference>
<dbReference type="InterPro" id="IPR003593">
    <property type="entry name" value="AAA+_ATPase"/>
</dbReference>
<comment type="catalytic activity">
    <reaction evidence="10">
        <text>GTP + H2O = GDP + phosphate + H(+)</text>
        <dbReference type="Rhea" id="RHEA:19669"/>
        <dbReference type="ChEBI" id="CHEBI:15377"/>
        <dbReference type="ChEBI" id="CHEBI:15378"/>
        <dbReference type="ChEBI" id="CHEBI:37565"/>
        <dbReference type="ChEBI" id="CHEBI:43474"/>
        <dbReference type="ChEBI" id="CHEBI:58189"/>
        <dbReference type="EC" id="3.6.5.4"/>
    </reaction>
</comment>
<evidence type="ECO:0000256" key="9">
    <source>
        <dbReference type="ARBA" id="ARBA00064051"/>
    </source>
</evidence>
<dbReference type="AlphaFoldDB" id="G7VDA6"/>
<dbReference type="InterPro" id="IPR022941">
    <property type="entry name" value="SRP54"/>
</dbReference>
<comment type="similarity">
    <text evidence="1 10">Belongs to the GTP-binding SRP family. SRP54 subfamily.</text>
</comment>
<dbReference type="InterPro" id="IPR004125">
    <property type="entry name" value="Signal_recog_particle_SRP54_M"/>
</dbReference>
<dbReference type="Proteomes" id="UP000005867">
    <property type="component" value="Chromosome"/>
</dbReference>
<gene>
    <name evidence="10" type="primary">srp54</name>
    <name evidence="14" type="ORF">P186_1262</name>
</gene>
<dbReference type="SMART" id="SM00962">
    <property type="entry name" value="SRP54"/>
    <property type="match status" value="1"/>
</dbReference>
<keyword evidence="7 10" id="KW-0733">Signal recognition particle</keyword>
<dbReference type="Gene3D" id="1.10.260.30">
    <property type="entry name" value="Signal recognition particle, SRP54 subunit, M-domain"/>
    <property type="match status" value="1"/>
</dbReference>
<evidence type="ECO:0000259" key="11">
    <source>
        <dbReference type="SMART" id="SM00382"/>
    </source>
</evidence>
<proteinExistence type="inferred from homology"/>
<dbReference type="CDD" id="cd17875">
    <property type="entry name" value="SRP54_G"/>
    <property type="match status" value="1"/>
</dbReference>
<keyword evidence="15" id="KW-1185">Reference proteome</keyword>
<dbReference type="GO" id="GO:0048500">
    <property type="term" value="C:signal recognition particle"/>
    <property type="evidence" value="ECO:0007669"/>
    <property type="project" value="UniProtKB-UniRule"/>
</dbReference>
<keyword evidence="2 10" id="KW-0963">Cytoplasm</keyword>
<dbReference type="GeneID" id="11595517"/>
<dbReference type="InterPro" id="IPR013822">
    <property type="entry name" value="Signal_recog_particl_SRP54_hlx"/>
</dbReference>
<dbReference type="SMART" id="SM00963">
    <property type="entry name" value="SRP54_N"/>
    <property type="match status" value="1"/>
</dbReference>
<dbReference type="GO" id="GO:0005525">
    <property type="term" value="F:GTP binding"/>
    <property type="evidence" value="ECO:0007669"/>
    <property type="project" value="UniProtKB-UniRule"/>
</dbReference>
<dbReference type="Gene3D" id="3.40.50.300">
    <property type="entry name" value="P-loop containing nucleotide triphosphate hydrolases"/>
    <property type="match status" value="1"/>
</dbReference>
<dbReference type="PANTHER" id="PTHR11564">
    <property type="entry name" value="SIGNAL RECOGNITION PARTICLE 54K PROTEIN SRP54"/>
    <property type="match status" value="1"/>
</dbReference>
<comment type="subunit">
    <text evidence="9 10">Part of the signal recognition particle protein translocation system, which is composed of SRP and FtsY. Archaeal SRP consists of a 7S RNA molecule of 300 nucleotides and two protein subunits: SRP54 and SRP19.</text>
</comment>
<evidence type="ECO:0000256" key="10">
    <source>
        <dbReference type="HAMAP-Rule" id="MF_00306"/>
    </source>
</evidence>
<keyword evidence="4 10" id="KW-0378">Hydrolase</keyword>
<comment type="function">
    <text evidence="10">Involved in targeting and insertion of nascent membrane proteins into the cytoplasmic membrane. Binds to the hydrophobic signal sequence of the ribosome-nascent chain (RNC) as it emerges from the ribosomes. The SRP-RNC complex is then targeted to the cytoplasmic membrane where it interacts with the SRP receptor FtsY.</text>
</comment>
<name>G7VDA6_9CREN</name>
<feature type="domain" description="Signal recognition particle SRP54 helical bundle" evidence="13">
    <location>
        <begin position="1"/>
        <end position="85"/>
    </location>
</feature>
<dbReference type="InterPro" id="IPR000897">
    <property type="entry name" value="SRP54_GTPase_dom"/>
</dbReference>
<dbReference type="InterPro" id="IPR042101">
    <property type="entry name" value="SRP54_N_sf"/>
</dbReference>
<dbReference type="InterPro" id="IPR036891">
    <property type="entry name" value="Signal_recog_part_SRP54_M_sf"/>
</dbReference>
<dbReference type="KEGG" id="pyr:P186_1262"/>
<dbReference type="Pfam" id="PF02881">
    <property type="entry name" value="SRP54_N"/>
    <property type="match status" value="1"/>
</dbReference>
<evidence type="ECO:0000259" key="12">
    <source>
        <dbReference type="SMART" id="SM00962"/>
    </source>
</evidence>
<reference evidence="14 15" key="1">
    <citation type="journal article" date="2012" name="J. Bacteriol.">
        <title>Complete genome sequence of strain 1860, a crenarchaeon of the genus pyrobaculum able to grow with various electron acceptors.</title>
        <authorList>
            <person name="Mardanov A.V."/>
            <person name="Gumerov V.M."/>
            <person name="Slobodkina G.B."/>
            <person name="Beletsky A.V."/>
            <person name="Bonch-Osmolovskaya E.A."/>
            <person name="Ravin N.V."/>
            <person name="Skryabin K.G."/>
        </authorList>
    </citation>
    <scope>NUCLEOTIDE SEQUENCE [LARGE SCALE GENOMIC DNA]</scope>
    <source>
        <strain evidence="14 15">1860</strain>
    </source>
</reference>
<evidence type="ECO:0000256" key="5">
    <source>
        <dbReference type="ARBA" id="ARBA00022884"/>
    </source>
</evidence>
<feature type="domain" description="AAA+ ATPase" evidence="11">
    <location>
        <begin position="98"/>
        <end position="247"/>
    </location>
</feature>
<feature type="domain" description="SRP54-type proteins GTP-binding" evidence="12">
    <location>
        <begin position="99"/>
        <end position="292"/>
    </location>
</feature>
<dbReference type="eggNOG" id="arCOG01228">
    <property type="taxonomic scope" value="Archaea"/>
</dbReference>
<evidence type="ECO:0000256" key="6">
    <source>
        <dbReference type="ARBA" id="ARBA00023134"/>
    </source>
</evidence>
<evidence type="ECO:0000256" key="4">
    <source>
        <dbReference type="ARBA" id="ARBA00022801"/>
    </source>
</evidence>
<dbReference type="SUPFAM" id="SSF47446">
    <property type="entry name" value="Signal peptide-binding domain"/>
    <property type="match status" value="1"/>
</dbReference>
<dbReference type="Gene3D" id="1.20.120.140">
    <property type="entry name" value="Signal recognition particle SRP54, nucleotide-binding domain"/>
    <property type="match status" value="1"/>
</dbReference>
<dbReference type="SUPFAM" id="SSF52540">
    <property type="entry name" value="P-loop containing nucleoside triphosphate hydrolases"/>
    <property type="match status" value="1"/>
</dbReference>
<evidence type="ECO:0000256" key="7">
    <source>
        <dbReference type="ARBA" id="ARBA00023135"/>
    </source>
</evidence>
<feature type="binding site" evidence="10">
    <location>
        <begin position="106"/>
        <end position="113"/>
    </location>
    <ligand>
        <name>GTP</name>
        <dbReference type="ChEBI" id="CHEBI:37565"/>
    </ligand>
</feature>
<evidence type="ECO:0000256" key="2">
    <source>
        <dbReference type="ARBA" id="ARBA00022490"/>
    </source>
</evidence>
<dbReference type="InterPro" id="IPR027417">
    <property type="entry name" value="P-loop_NTPase"/>
</dbReference>
<dbReference type="PANTHER" id="PTHR11564:SF5">
    <property type="entry name" value="SIGNAL RECOGNITION PARTICLE SUBUNIT SRP54"/>
    <property type="match status" value="1"/>
</dbReference>
<dbReference type="GO" id="GO:0006614">
    <property type="term" value="P:SRP-dependent cotranslational protein targeting to membrane"/>
    <property type="evidence" value="ECO:0007669"/>
    <property type="project" value="InterPro"/>
</dbReference>
<feature type="binding site" evidence="10">
    <location>
        <begin position="186"/>
        <end position="190"/>
    </location>
    <ligand>
        <name>GTP</name>
        <dbReference type="ChEBI" id="CHEBI:37565"/>
    </ligand>
</feature>
<dbReference type="HOGENOM" id="CLU_009301_6_0_2"/>
<comment type="domain">
    <text evidence="10">Composed of three domains: the N-terminal N domain, which is responsible for interactions with the ribosome, the central G domain, which binds GTP, and the C-terminal M domain, which binds the RNA and the signal sequence of the RNC.</text>
</comment>
<feature type="binding site" evidence="10">
    <location>
        <begin position="244"/>
        <end position="247"/>
    </location>
    <ligand>
        <name>GTP</name>
        <dbReference type="ChEBI" id="CHEBI:37565"/>
    </ligand>
</feature>
<evidence type="ECO:0000259" key="13">
    <source>
        <dbReference type="SMART" id="SM00963"/>
    </source>
</evidence>
<dbReference type="InterPro" id="IPR036225">
    <property type="entry name" value="SRP/SRP_N"/>
</dbReference>
<keyword evidence="8 10" id="KW-0687">Ribonucleoprotein</keyword>
<dbReference type="FunFam" id="3.40.50.300:FF:000022">
    <property type="entry name" value="Signal recognition particle 54 kDa subunit"/>
    <property type="match status" value="1"/>
</dbReference>